<feature type="compositionally biased region" description="Low complexity" evidence="5">
    <location>
        <begin position="132"/>
        <end position="148"/>
    </location>
</feature>
<comment type="subcellular location">
    <subcellularLocation>
        <location evidence="1">Membrane</location>
        <topology evidence="1">Multi-pass membrane protein</topology>
    </subcellularLocation>
</comment>
<feature type="transmembrane region" description="Helical" evidence="6">
    <location>
        <begin position="54"/>
        <end position="75"/>
    </location>
</feature>
<organism evidence="7 8">
    <name type="scientific">Amblyomma americanum</name>
    <name type="common">Lone star tick</name>
    <dbReference type="NCBI Taxonomy" id="6943"/>
    <lineage>
        <taxon>Eukaryota</taxon>
        <taxon>Metazoa</taxon>
        <taxon>Ecdysozoa</taxon>
        <taxon>Arthropoda</taxon>
        <taxon>Chelicerata</taxon>
        <taxon>Arachnida</taxon>
        <taxon>Acari</taxon>
        <taxon>Parasitiformes</taxon>
        <taxon>Ixodida</taxon>
        <taxon>Ixodoidea</taxon>
        <taxon>Ixodidae</taxon>
        <taxon>Amblyomminae</taxon>
        <taxon>Amblyomma</taxon>
    </lineage>
</organism>
<evidence type="ECO:0000256" key="6">
    <source>
        <dbReference type="SAM" id="Phobius"/>
    </source>
</evidence>
<dbReference type="Pfam" id="PF02535">
    <property type="entry name" value="Zip"/>
    <property type="match status" value="1"/>
</dbReference>
<feature type="non-terminal residue" evidence="7">
    <location>
        <position position="214"/>
    </location>
</feature>
<keyword evidence="3 6" id="KW-1133">Transmembrane helix</keyword>
<accession>A0AAQ4DGN1</accession>
<comment type="caution">
    <text evidence="7">The sequence shown here is derived from an EMBL/GenBank/DDBJ whole genome shotgun (WGS) entry which is preliminary data.</text>
</comment>
<feature type="region of interest" description="Disordered" evidence="5">
    <location>
        <begin position="130"/>
        <end position="153"/>
    </location>
</feature>
<dbReference type="AlphaFoldDB" id="A0AAQ4DGN1"/>
<evidence type="ECO:0000256" key="1">
    <source>
        <dbReference type="ARBA" id="ARBA00004141"/>
    </source>
</evidence>
<evidence type="ECO:0000256" key="4">
    <source>
        <dbReference type="ARBA" id="ARBA00023136"/>
    </source>
</evidence>
<proteinExistence type="predicted"/>
<keyword evidence="8" id="KW-1185">Reference proteome</keyword>
<protein>
    <submittedName>
        <fullName evidence="7">Uncharacterized protein</fullName>
    </submittedName>
</protein>
<keyword evidence="4 6" id="KW-0472">Membrane</keyword>
<evidence type="ECO:0000313" key="8">
    <source>
        <dbReference type="Proteomes" id="UP001321473"/>
    </source>
</evidence>
<evidence type="ECO:0000313" key="7">
    <source>
        <dbReference type="EMBL" id="KAK8761621.1"/>
    </source>
</evidence>
<keyword evidence="2 6" id="KW-0812">Transmembrane</keyword>
<dbReference type="Proteomes" id="UP001321473">
    <property type="component" value="Unassembled WGS sequence"/>
</dbReference>
<reference evidence="7 8" key="1">
    <citation type="journal article" date="2023" name="Arcadia Sci">
        <title>De novo assembly of a long-read Amblyomma americanum tick genome.</title>
        <authorList>
            <person name="Chou S."/>
            <person name="Poskanzer K.E."/>
            <person name="Rollins M."/>
            <person name="Thuy-Boun P.S."/>
        </authorList>
    </citation>
    <scope>NUCLEOTIDE SEQUENCE [LARGE SCALE GENOMIC DNA]</scope>
    <source>
        <strain evidence="7">F_SG_1</strain>
        <tissue evidence="7">Salivary glands</tissue>
    </source>
</reference>
<feature type="transmembrane region" description="Helical" evidence="6">
    <location>
        <begin position="95"/>
        <end position="114"/>
    </location>
</feature>
<evidence type="ECO:0000256" key="3">
    <source>
        <dbReference type="ARBA" id="ARBA00022989"/>
    </source>
</evidence>
<dbReference type="InterPro" id="IPR003689">
    <property type="entry name" value="ZIP"/>
</dbReference>
<evidence type="ECO:0000256" key="5">
    <source>
        <dbReference type="SAM" id="MobiDB-lite"/>
    </source>
</evidence>
<evidence type="ECO:0000256" key="2">
    <source>
        <dbReference type="ARBA" id="ARBA00022692"/>
    </source>
</evidence>
<gene>
    <name evidence="7" type="ORF">V5799_027110</name>
</gene>
<dbReference type="GO" id="GO:0046873">
    <property type="term" value="F:metal ion transmembrane transporter activity"/>
    <property type="evidence" value="ECO:0007669"/>
    <property type="project" value="InterPro"/>
</dbReference>
<dbReference type="GO" id="GO:0016020">
    <property type="term" value="C:membrane"/>
    <property type="evidence" value="ECO:0007669"/>
    <property type="project" value="UniProtKB-SubCell"/>
</dbReference>
<sequence>MRNERGAVCDGVPGKAYKFSSPVSKCSFCEVFVVLARRFFVTVRVRNKKTLSRVRCLAAGIFLGTLFLGLMPAVRSAVQVALLDAPFGDEGTAPTSFPVAEAMVFVGFCATLYLESLLMAMGRRNAAASHCTPTQAQQQQGSPGSSDTDLIDSPKNSWTKLLTRGAMQGQHPAVTMTSSSQHDIVAVPSSYDLVEDGQDSERPTSAAGYRLAML</sequence>
<dbReference type="EMBL" id="JARKHS020030921">
    <property type="protein sequence ID" value="KAK8761621.1"/>
    <property type="molecule type" value="Genomic_DNA"/>
</dbReference>
<name>A0AAQ4DGN1_AMBAM</name>